<keyword evidence="2" id="KW-1185">Reference proteome</keyword>
<name>A0A4V2Q2X0_9GAMM</name>
<dbReference type="Gene3D" id="1.10.530.10">
    <property type="match status" value="1"/>
</dbReference>
<accession>A0A4V2Q2X0</accession>
<reference evidence="1 2" key="1">
    <citation type="submission" date="2019-02" db="EMBL/GenBank/DDBJ databases">
        <title>Investigation of anaerobic lignin degradation for improved lignocellulosic biofuels.</title>
        <authorList>
            <person name="Deangelis K."/>
        </authorList>
    </citation>
    <scope>NUCLEOTIDE SEQUENCE [LARGE SCALE GENOMIC DNA]</scope>
    <source>
        <strain evidence="1 2">159R</strain>
    </source>
</reference>
<sequence length="793" mass="90179">MKTVLPTDGYSSASEFMSALQGTQGDAFWLLKSQGHWHGGLHLFDSFVPGAIYRPDGPAGHGLKSMTDGHIVAYRLNDDYRAAAHNKRALKFSTTFILVKSTCVPDKARPAHGLDFYTLWMQLAPLSVYGASDTVIGEVTATALKVRRDNPAPGWVRQGLPGGDGAQARTCYDVQNRYPAPRDTYTQLPRLSTVEILEEATFLLDRRAVPFVYVRVMSVPEGVSAGLAVGESGWISGQEKYLKRRGGAGALPRWMKAARKKGVFNEVVALAGDNVLPVSAGEIIGHLGYLESPHSAPHHFCHLEVFSQDSRLPDFVANRAGVTAGEPFIHSPRGKPRYFHRERDNTFEALAIGDDPVLTGEDRFTPRSKTRWQKSGDSAWYEIPAEQSWLAESDVTVVNQFDLAKRGFILLEQDEPPRTVRQTPREGWLRQGFQRLAALAQQNTRDMYSLTYIEGYQRLLKEMEFESDGEKFSKRLWQFLHNRQSHILKQVQRLIVKHHSEWLHDGMSALWRAALDEQGKHQPALALYNRQFIDALVWMKDVPEIRSSEALWHLHPVTFLEAISTKNAGPITLEMLRKIWTDSKYASDETLQGVADELNANLEHCHLDTKNRLYHFMAQVYQEVGFRFRIIESLDYPPEGLIVQFKYYRNHRHEATEDGRNSAHPAQQETIANKAYGGRGGNDNIGDGWRYRGRGMKQLTFKDNYKMFTDYHTSKWGEAVDFVMNPEILSNIKYTVRSALAYWDKNHLYLIADRGINWEASCEISKIINKYTDSKKARYNNLTQFVNGNVFDF</sequence>
<dbReference type="Proteomes" id="UP000294555">
    <property type="component" value="Unassembled WGS sequence"/>
</dbReference>
<evidence type="ECO:0000313" key="2">
    <source>
        <dbReference type="Proteomes" id="UP000294555"/>
    </source>
</evidence>
<dbReference type="EMBL" id="SJOI01000001">
    <property type="protein sequence ID" value="TCL04498.1"/>
    <property type="molecule type" value="Genomic_DNA"/>
</dbReference>
<gene>
    <name evidence="1" type="ORF">EZJ58_2622</name>
</gene>
<evidence type="ECO:0000313" key="1">
    <source>
        <dbReference type="EMBL" id="TCL04498.1"/>
    </source>
</evidence>
<dbReference type="AlphaFoldDB" id="A0A4V2Q2X0"/>
<comment type="caution">
    <text evidence="1">The sequence shown here is derived from an EMBL/GenBank/DDBJ whole genome shotgun (WGS) entry which is preliminary data.</text>
</comment>
<dbReference type="SUPFAM" id="SSF53955">
    <property type="entry name" value="Lysozyme-like"/>
    <property type="match status" value="1"/>
</dbReference>
<dbReference type="InterPro" id="IPR023346">
    <property type="entry name" value="Lysozyme-like_dom_sf"/>
</dbReference>
<organism evidence="1 2">
    <name type="scientific">Sodalis ligni</name>
    <dbReference type="NCBI Taxonomy" id="2697027"/>
    <lineage>
        <taxon>Bacteria</taxon>
        <taxon>Pseudomonadati</taxon>
        <taxon>Pseudomonadota</taxon>
        <taxon>Gammaproteobacteria</taxon>
        <taxon>Enterobacterales</taxon>
        <taxon>Bruguierivoracaceae</taxon>
        <taxon>Sodalis</taxon>
    </lineage>
</organism>
<protein>
    <submittedName>
        <fullName evidence="1">Putative chitinase</fullName>
    </submittedName>
</protein>
<proteinExistence type="predicted"/>